<evidence type="ECO:0000256" key="3">
    <source>
        <dbReference type="ARBA" id="ARBA00023163"/>
    </source>
</evidence>
<dbReference type="PROSITE" id="PS01117">
    <property type="entry name" value="HTH_MARR_1"/>
    <property type="match status" value="1"/>
</dbReference>
<dbReference type="InterPro" id="IPR036390">
    <property type="entry name" value="WH_DNA-bd_sf"/>
</dbReference>
<proteinExistence type="predicted"/>
<dbReference type="Gene3D" id="1.10.10.10">
    <property type="entry name" value="Winged helix-like DNA-binding domain superfamily/Winged helix DNA-binding domain"/>
    <property type="match status" value="1"/>
</dbReference>
<feature type="domain" description="HTH marR-type" evidence="4">
    <location>
        <begin position="12"/>
        <end position="144"/>
    </location>
</feature>
<evidence type="ECO:0000259" key="4">
    <source>
        <dbReference type="PROSITE" id="PS50995"/>
    </source>
</evidence>
<reference evidence="6" key="1">
    <citation type="journal article" date="2019" name="Int. J. Syst. Evol. Microbiol.">
        <title>The Global Catalogue of Microorganisms (GCM) 10K type strain sequencing project: providing services to taxonomists for standard genome sequencing and annotation.</title>
        <authorList>
            <consortium name="The Broad Institute Genomics Platform"/>
            <consortium name="The Broad Institute Genome Sequencing Center for Infectious Disease"/>
            <person name="Wu L."/>
            <person name="Ma J."/>
        </authorList>
    </citation>
    <scope>NUCLEOTIDE SEQUENCE [LARGE SCALE GENOMIC DNA]</scope>
    <source>
        <strain evidence="6">JCM 14559</strain>
    </source>
</reference>
<dbReference type="PANTHER" id="PTHR33164">
    <property type="entry name" value="TRANSCRIPTIONAL REGULATOR, MARR FAMILY"/>
    <property type="match status" value="1"/>
</dbReference>
<dbReference type="EMBL" id="BAAANS010000057">
    <property type="protein sequence ID" value="GAA2117171.1"/>
    <property type="molecule type" value="Genomic_DNA"/>
</dbReference>
<organism evidence="5 6">
    <name type="scientific">Kitasatospora saccharophila</name>
    <dbReference type="NCBI Taxonomy" id="407973"/>
    <lineage>
        <taxon>Bacteria</taxon>
        <taxon>Bacillati</taxon>
        <taxon>Actinomycetota</taxon>
        <taxon>Actinomycetes</taxon>
        <taxon>Kitasatosporales</taxon>
        <taxon>Streptomycetaceae</taxon>
        <taxon>Kitasatospora</taxon>
    </lineage>
</organism>
<dbReference type="InterPro" id="IPR000835">
    <property type="entry name" value="HTH_MarR-typ"/>
</dbReference>
<evidence type="ECO:0000313" key="5">
    <source>
        <dbReference type="EMBL" id="GAA2117171.1"/>
    </source>
</evidence>
<keyword evidence="2" id="KW-0238">DNA-binding</keyword>
<name>A0ABP5JF72_9ACTN</name>
<keyword evidence="1" id="KW-0805">Transcription regulation</keyword>
<dbReference type="InterPro" id="IPR036388">
    <property type="entry name" value="WH-like_DNA-bd_sf"/>
</dbReference>
<evidence type="ECO:0000256" key="2">
    <source>
        <dbReference type="ARBA" id="ARBA00023125"/>
    </source>
</evidence>
<evidence type="ECO:0000256" key="1">
    <source>
        <dbReference type="ARBA" id="ARBA00023015"/>
    </source>
</evidence>
<dbReference type="PROSITE" id="PS50995">
    <property type="entry name" value="HTH_MARR_2"/>
    <property type="match status" value="1"/>
</dbReference>
<accession>A0ABP5JF72</accession>
<keyword evidence="6" id="KW-1185">Reference proteome</keyword>
<gene>
    <name evidence="5" type="ORF">GCM10009759_63330</name>
</gene>
<dbReference type="SUPFAM" id="SSF46785">
    <property type="entry name" value="Winged helix' DNA-binding domain"/>
    <property type="match status" value="1"/>
</dbReference>
<dbReference type="PANTHER" id="PTHR33164:SF43">
    <property type="entry name" value="HTH-TYPE TRANSCRIPTIONAL REPRESSOR YETL"/>
    <property type="match status" value="1"/>
</dbReference>
<dbReference type="SMART" id="SM00347">
    <property type="entry name" value="HTH_MARR"/>
    <property type="match status" value="1"/>
</dbReference>
<dbReference type="InterPro" id="IPR039422">
    <property type="entry name" value="MarR/SlyA-like"/>
</dbReference>
<evidence type="ECO:0000313" key="6">
    <source>
        <dbReference type="Proteomes" id="UP001500897"/>
    </source>
</evidence>
<protein>
    <submittedName>
        <fullName evidence="5">MarR family transcriptional regulator</fullName>
    </submittedName>
</protein>
<dbReference type="InterPro" id="IPR023187">
    <property type="entry name" value="Tscrpt_reg_MarR-type_CS"/>
</dbReference>
<dbReference type="Pfam" id="PF01047">
    <property type="entry name" value="MarR"/>
    <property type="match status" value="1"/>
</dbReference>
<dbReference type="Proteomes" id="UP001500897">
    <property type="component" value="Unassembled WGS sequence"/>
</dbReference>
<comment type="caution">
    <text evidence="5">The sequence shown here is derived from an EMBL/GenBank/DDBJ whole genome shotgun (WGS) entry which is preliminary data.</text>
</comment>
<sequence length="148" mass="16305">MGNAVSGAEEAHLCLSFLVRQAWLSMRSTVEEVLVEHRLSVPQYAALLVLEEQPGVSLSDLARTVASTRQSATELIAGMERDGLVERRKHPTNGRTHQVFLTEQGRTLLEVARPAVWACERGLEQGMTEGQQEAARTWLAHMVEAGNS</sequence>
<keyword evidence="3" id="KW-0804">Transcription</keyword>